<dbReference type="RefSeq" id="WP_179267486.1">
    <property type="nucleotide sequence ID" value="NZ_CP058579.1"/>
</dbReference>
<reference evidence="3 4" key="1">
    <citation type="submission" date="2020-06" db="EMBL/GenBank/DDBJ databases">
        <title>NJ-3-1, isolated from saline soil.</title>
        <authorList>
            <person name="Cui H.L."/>
            <person name="Shi X."/>
        </authorList>
    </citation>
    <scope>NUCLEOTIDE SEQUENCE [LARGE SCALE GENOMIC DNA]</scope>
    <source>
        <strain evidence="3 4">NJ-3-1</strain>
    </source>
</reference>
<dbReference type="GeneID" id="56036540"/>
<feature type="transmembrane region" description="Helical" evidence="2">
    <location>
        <begin position="90"/>
        <end position="110"/>
    </location>
</feature>
<protein>
    <submittedName>
        <fullName evidence="3">Uncharacterized protein</fullName>
    </submittedName>
</protein>
<proteinExistence type="predicted"/>
<dbReference type="Proteomes" id="UP000509626">
    <property type="component" value="Chromosome"/>
</dbReference>
<feature type="transmembrane region" description="Helical" evidence="2">
    <location>
        <begin position="177"/>
        <end position="198"/>
    </location>
</feature>
<feature type="region of interest" description="Disordered" evidence="1">
    <location>
        <begin position="1"/>
        <end position="39"/>
    </location>
</feature>
<evidence type="ECO:0000313" key="3">
    <source>
        <dbReference type="EMBL" id="QLG60900.1"/>
    </source>
</evidence>
<evidence type="ECO:0000256" key="2">
    <source>
        <dbReference type="SAM" id="Phobius"/>
    </source>
</evidence>
<feature type="transmembrane region" description="Helical" evidence="2">
    <location>
        <begin position="219"/>
        <end position="240"/>
    </location>
</feature>
<keyword evidence="2" id="KW-0812">Transmembrane</keyword>
<organism evidence="3 4">
    <name type="scientific">Halorarum salinum</name>
    <dbReference type="NCBI Taxonomy" id="2743089"/>
    <lineage>
        <taxon>Archaea</taxon>
        <taxon>Methanobacteriati</taxon>
        <taxon>Methanobacteriota</taxon>
        <taxon>Stenosarchaea group</taxon>
        <taxon>Halobacteria</taxon>
        <taxon>Halobacteriales</taxon>
        <taxon>Haloferacaceae</taxon>
        <taxon>Halorarum</taxon>
    </lineage>
</organism>
<dbReference type="EMBL" id="CP058579">
    <property type="protein sequence ID" value="QLG60900.1"/>
    <property type="molecule type" value="Genomic_DNA"/>
</dbReference>
<keyword evidence="2" id="KW-1133">Transmembrane helix</keyword>
<dbReference type="OrthoDB" id="271121at2157"/>
<evidence type="ECO:0000313" key="4">
    <source>
        <dbReference type="Proteomes" id="UP000509626"/>
    </source>
</evidence>
<keyword evidence="4" id="KW-1185">Reference proteome</keyword>
<gene>
    <name evidence="3" type="ORF">HUG12_03735</name>
</gene>
<dbReference type="AlphaFoldDB" id="A0A7D5QAE3"/>
<sequence length="291" mass="30695">MPGDAAGPENDDAGEPAGRSGSERQSAELPRPPARFREADPTGASWWRVLAYATGAWVVVAALWSLPFLLGGVPAPSPAGGFGSAGGRAVTVVLGVAVLLRFVLLPSVLLRDASLVRASDEVAWTPRLSFYVPAVVVAASPTGLSYLLKRRRYVGNPGWEWGDGLAFYEGRTVPSNWWVVVAVGTAVGAAAEGLAVAVESRAPATAPVPAFSEDLGLALSGPILAALAGFLFLRLVLVPLAFYLDATAVRRADVGWRPLALWYAFGGLVLTLPFGLFYLYRRVRHTAVGPF</sequence>
<feature type="transmembrane region" description="Helical" evidence="2">
    <location>
        <begin position="260"/>
        <end position="280"/>
    </location>
</feature>
<feature type="transmembrane region" description="Helical" evidence="2">
    <location>
        <begin position="49"/>
        <end position="70"/>
    </location>
</feature>
<keyword evidence="2" id="KW-0472">Membrane</keyword>
<name>A0A7D5QAE3_9EURY</name>
<accession>A0A7D5QAE3</accession>
<dbReference type="KEGG" id="halu:HUG12_03735"/>
<evidence type="ECO:0000256" key="1">
    <source>
        <dbReference type="SAM" id="MobiDB-lite"/>
    </source>
</evidence>